<comment type="caution">
    <text evidence="2">The sequence shown here is derived from an EMBL/GenBank/DDBJ whole genome shotgun (WGS) entry which is preliminary data.</text>
</comment>
<evidence type="ECO:0000313" key="3">
    <source>
        <dbReference type="Proteomes" id="UP001162483"/>
    </source>
</evidence>
<gene>
    <name evidence="2" type="ORF">SPARVUS_LOCUS9990587</name>
</gene>
<feature type="region of interest" description="Disordered" evidence="1">
    <location>
        <begin position="1"/>
        <end position="29"/>
    </location>
</feature>
<evidence type="ECO:0008006" key="4">
    <source>
        <dbReference type="Google" id="ProtNLM"/>
    </source>
</evidence>
<reference evidence="2" key="1">
    <citation type="submission" date="2023-05" db="EMBL/GenBank/DDBJ databases">
        <authorList>
            <person name="Stuckert A."/>
        </authorList>
    </citation>
    <scope>NUCLEOTIDE SEQUENCE</scope>
</reference>
<dbReference type="Proteomes" id="UP001162483">
    <property type="component" value="Unassembled WGS sequence"/>
</dbReference>
<keyword evidence="3" id="KW-1185">Reference proteome</keyword>
<name>A0ABN9ELG7_9NEOB</name>
<proteinExistence type="predicted"/>
<dbReference type="EMBL" id="CATNWA010015539">
    <property type="protein sequence ID" value="CAI9584317.1"/>
    <property type="molecule type" value="Genomic_DNA"/>
</dbReference>
<organism evidence="2 3">
    <name type="scientific">Staurois parvus</name>
    <dbReference type="NCBI Taxonomy" id="386267"/>
    <lineage>
        <taxon>Eukaryota</taxon>
        <taxon>Metazoa</taxon>
        <taxon>Chordata</taxon>
        <taxon>Craniata</taxon>
        <taxon>Vertebrata</taxon>
        <taxon>Euteleostomi</taxon>
        <taxon>Amphibia</taxon>
        <taxon>Batrachia</taxon>
        <taxon>Anura</taxon>
        <taxon>Neobatrachia</taxon>
        <taxon>Ranoidea</taxon>
        <taxon>Ranidae</taxon>
        <taxon>Staurois</taxon>
    </lineage>
</organism>
<protein>
    <recommendedName>
        <fullName evidence="4">Ribosomal protein S18</fullName>
    </recommendedName>
</protein>
<evidence type="ECO:0000256" key="1">
    <source>
        <dbReference type="SAM" id="MobiDB-lite"/>
    </source>
</evidence>
<feature type="compositionally biased region" description="Basic residues" evidence="1">
    <location>
        <begin position="20"/>
        <end position="29"/>
    </location>
</feature>
<evidence type="ECO:0000313" key="2">
    <source>
        <dbReference type="EMBL" id="CAI9584317.1"/>
    </source>
</evidence>
<sequence>MLASLPRRIRTQSISLEARPKRRSGQKEK</sequence>
<accession>A0ABN9ELG7</accession>